<keyword evidence="3" id="KW-1185">Reference proteome</keyword>
<dbReference type="AlphaFoldDB" id="A0A918PVE9"/>
<proteinExistence type="predicted"/>
<sequence>MRFEIHARHYDPVKEEIEQRTSRIKKELEVEGLLTPERRSEIEAAYGSKGNSSIRGAFTQGGPIRNKPADLLSSAGMIRLMILLVLVGTITGYLYWGPDALYILLYIGLGIAAVLFFIRMKGKKNE</sequence>
<evidence type="ECO:0000256" key="1">
    <source>
        <dbReference type="SAM" id="Phobius"/>
    </source>
</evidence>
<accession>A0A918PVE9</accession>
<feature type="transmembrane region" description="Helical" evidence="1">
    <location>
        <begin position="101"/>
        <end position="118"/>
    </location>
</feature>
<dbReference type="Proteomes" id="UP000619457">
    <property type="component" value="Unassembled WGS sequence"/>
</dbReference>
<evidence type="ECO:0000313" key="2">
    <source>
        <dbReference type="EMBL" id="GGZ22206.1"/>
    </source>
</evidence>
<keyword evidence="1" id="KW-0812">Transmembrane</keyword>
<feature type="transmembrane region" description="Helical" evidence="1">
    <location>
        <begin position="77"/>
        <end position="95"/>
    </location>
</feature>
<name>A0A918PVE9_9BACT</name>
<reference evidence="2" key="2">
    <citation type="submission" date="2020-09" db="EMBL/GenBank/DDBJ databases">
        <authorList>
            <person name="Sun Q."/>
            <person name="Kim S."/>
        </authorList>
    </citation>
    <scope>NUCLEOTIDE SEQUENCE</scope>
    <source>
        <strain evidence="2">KCTC 12368</strain>
    </source>
</reference>
<keyword evidence="1" id="KW-0472">Membrane</keyword>
<dbReference type="EMBL" id="BMWX01000002">
    <property type="protein sequence ID" value="GGZ22206.1"/>
    <property type="molecule type" value="Genomic_DNA"/>
</dbReference>
<organism evidence="2 3">
    <name type="scientific">Echinicola pacifica</name>
    <dbReference type="NCBI Taxonomy" id="346377"/>
    <lineage>
        <taxon>Bacteria</taxon>
        <taxon>Pseudomonadati</taxon>
        <taxon>Bacteroidota</taxon>
        <taxon>Cytophagia</taxon>
        <taxon>Cytophagales</taxon>
        <taxon>Cyclobacteriaceae</taxon>
        <taxon>Echinicola</taxon>
    </lineage>
</organism>
<evidence type="ECO:0000313" key="3">
    <source>
        <dbReference type="Proteomes" id="UP000619457"/>
    </source>
</evidence>
<reference evidence="2" key="1">
    <citation type="journal article" date="2014" name="Int. J. Syst. Evol. Microbiol.">
        <title>Complete genome sequence of Corynebacterium casei LMG S-19264T (=DSM 44701T), isolated from a smear-ripened cheese.</title>
        <authorList>
            <consortium name="US DOE Joint Genome Institute (JGI-PGF)"/>
            <person name="Walter F."/>
            <person name="Albersmeier A."/>
            <person name="Kalinowski J."/>
            <person name="Ruckert C."/>
        </authorList>
    </citation>
    <scope>NUCLEOTIDE SEQUENCE</scope>
    <source>
        <strain evidence="2">KCTC 12368</strain>
    </source>
</reference>
<gene>
    <name evidence="2" type="ORF">GCM10007049_13740</name>
</gene>
<comment type="caution">
    <text evidence="2">The sequence shown here is derived from an EMBL/GenBank/DDBJ whole genome shotgun (WGS) entry which is preliminary data.</text>
</comment>
<protein>
    <submittedName>
        <fullName evidence="2">Uncharacterized protein</fullName>
    </submittedName>
</protein>
<keyword evidence="1" id="KW-1133">Transmembrane helix</keyword>